<keyword evidence="4 6" id="KW-0862">Zinc</keyword>
<dbReference type="InterPro" id="IPR001478">
    <property type="entry name" value="PDZ"/>
</dbReference>
<dbReference type="Pfam" id="PF00412">
    <property type="entry name" value="LIM"/>
    <property type="match status" value="1"/>
</dbReference>
<evidence type="ECO:0000313" key="11">
    <source>
        <dbReference type="Proteomes" id="UP000316759"/>
    </source>
</evidence>
<dbReference type="SMART" id="SM00735">
    <property type="entry name" value="ZM"/>
    <property type="match status" value="1"/>
</dbReference>
<dbReference type="AlphaFoldDB" id="A0A504ZB93"/>
<dbReference type="InterPro" id="IPR036034">
    <property type="entry name" value="PDZ_sf"/>
</dbReference>
<feature type="compositionally biased region" description="Polar residues" evidence="7">
    <location>
        <begin position="164"/>
        <end position="174"/>
    </location>
</feature>
<dbReference type="FunFam" id="2.30.42.10:FF:000055">
    <property type="entry name" value="PDZ and LIM domain protein 3"/>
    <property type="match status" value="1"/>
</dbReference>
<comment type="caution">
    <text evidence="10">The sequence shown here is derived from an EMBL/GenBank/DDBJ whole genome shotgun (WGS) entry which is preliminary data.</text>
</comment>
<proteinExistence type="predicted"/>
<keyword evidence="3 6" id="KW-0479">Metal-binding</keyword>
<name>A0A504ZB93_FASGI</name>
<dbReference type="InterPro" id="IPR001781">
    <property type="entry name" value="Znf_LIM"/>
</dbReference>
<dbReference type="PANTHER" id="PTHR24214">
    <property type="entry name" value="PDZ AND LIM DOMAIN PROTEIN ZASP"/>
    <property type="match status" value="1"/>
</dbReference>
<feature type="region of interest" description="Disordered" evidence="7">
    <location>
        <begin position="164"/>
        <end position="183"/>
    </location>
</feature>
<feature type="domain" description="LIM zinc-binding" evidence="8">
    <location>
        <begin position="253"/>
        <end position="313"/>
    </location>
</feature>
<dbReference type="CDD" id="cd23068">
    <property type="entry name" value="PDZ_ZASP52-like"/>
    <property type="match status" value="1"/>
</dbReference>
<dbReference type="InterPro" id="IPR006643">
    <property type="entry name" value="Zasp-like_motif"/>
</dbReference>
<protein>
    <submittedName>
        <fullName evidence="10">PDZ and LIM domain protein Zasp</fullName>
    </submittedName>
</protein>
<dbReference type="EMBL" id="SUNJ01001752">
    <property type="protein sequence ID" value="TPP66500.1"/>
    <property type="molecule type" value="Genomic_DNA"/>
</dbReference>
<feature type="domain" description="PDZ" evidence="9">
    <location>
        <begin position="7"/>
        <end position="90"/>
    </location>
</feature>
<sequence>MALQLHTIRLSREDSSVPWGFRLEGGTDVGHAVNIQRVNPGSVADQCGLRSGDHVVRINQSDTKWMRHEDAKMEIIRSSNDLEMLVQRGGAHLVQSSAPITMMPSNTWNRQIPQSASPSQQLHASPRTTWQPKILPNEQPSYGDGLNTHTSLESGVQNYDQSSIGVKHNVSPTPFGQVPPAPGQVITAQGSDGRFRQVKHSSYNSPMGLYNKANMTETFERTVSSVSHTGFRPIGGAVRSAGSAAPRPDIATKYCGACGDFIRDVFVKVQGRVPMHPECLKCCKCGIGLRNVGYFYINEKLYCERHAKQAAPPPEPGMKPVVVYK</sequence>
<evidence type="ECO:0000256" key="2">
    <source>
        <dbReference type="ARBA" id="ARBA00022490"/>
    </source>
</evidence>
<evidence type="ECO:0000259" key="8">
    <source>
        <dbReference type="PROSITE" id="PS50023"/>
    </source>
</evidence>
<dbReference type="CDD" id="cd09360">
    <property type="entry name" value="LIM_ALP_like"/>
    <property type="match status" value="1"/>
</dbReference>
<dbReference type="GO" id="GO:0001725">
    <property type="term" value="C:stress fiber"/>
    <property type="evidence" value="ECO:0007669"/>
    <property type="project" value="TreeGrafter"/>
</dbReference>
<feature type="compositionally biased region" description="Polar residues" evidence="7">
    <location>
        <begin position="110"/>
        <end position="131"/>
    </location>
</feature>
<dbReference type="GO" id="GO:0046872">
    <property type="term" value="F:metal ion binding"/>
    <property type="evidence" value="ECO:0007669"/>
    <property type="project" value="UniProtKB-KW"/>
</dbReference>
<accession>A0A504ZB93</accession>
<dbReference type="SMART" id="SM00228">
    <property type="entry name" value="PDZ"/>
    <property type="match status" value="1"/>
</dbReference>
<evidence type="ECO:0000259" key="9">
    <source>
        <dbReference type="PROSITE" id="PS50106"/>
    </source>
</evidence>
<keyword evidence="5 6" id="KW-0440">LIM domain</keyword>
<dbReference type="STRING" id="46835.A0A504ZB93"/>
<organism evidence="10 11">
    <name type="scientific">Fasciola gigantica</name>
    <name type="common">Giant liver fluke</name>
    <dbReference type="NCBI Taxonomy" id="46835"/>
    <lineage>
        <taxon>Eukaryota</taxon>
        <taxon>Metazoa</taxon>
        <taxon>Spiralia</taxon>
        <taxon>Lophotrochozoa</taxon>
        <taxon>Platyhelminthes</taxon>
        <taxon>Trematoda</taxon>
        <taxon>Digenea</taxon>
        <taxon>Plagiorchiida</taxon>
        <taxon>Echinostomata</taxon>
        <taxon>Echinostomatoidea</taxon>
        <taxon>Fasciolidae</taxon>
        <taxon>Fasciola</taxon>
    </lineage>
</organism>
<dbReference type="GO" id="GO:0003779">
    <property type="term" value="F:actin binding"/>
    <property type="evidence" value="ECO:0007669"/>
    <property type="project" value="TreeGrafter"/>
</dbReference>
<evidence type="ECO:0000256" key="6">
    <source>
        <dbReference type="PROSITE-ProRule" id="PRU00125"/>
    </source>
</evidence>
<dbReference type="GO" id="GO:0031941">
    <property type="term" value="C:filamentous actin"/>
    <property type="evidence" value="ECO:0007669"/>
    <property type="project" value="TreeGrafter"/>
</dbReference>
<evidence type="ECO:0000313" key="10">
    <source>
        <dbReference type="EMBL" id="TPP66500.1"/>
    </source>
</evidence>
<dbReference type="SUPFAM" id="SSF57716">
    <property type="entry name" value="Glucocorticoid receptor-like (DNA-binding domain)"/>
    <property type="match status" value="1"/>
</dbReference>
<dbReference type="GO" id="GO:0061061">
    <property type="term" value="P:muscle structure development"/>
    <property type="evidence" value="ECO:0007669"/>
    <property type="project" value="TreeGrafter"/>
</dbReference>
<dbReference type="GO" id="GO:0051371">
    <property type="term" value="F:muscle alpha-actinin binding"/>
    <property type="evidence" value="ECO:0007669"/>
    <property type="project" value="TreeGrafter"/>
</dbReference>
<dbReference type="GO" id="GO:0030018">
    <property type="term" value="C:Z disc"/>
    <property type="evidence" value="ECO:0007669"/>
    <property type="project" value="TreeGrafter"/>
</dbReference>
<dbReference type="OrthoDB" id="1293114at2759"/>
<dbReference type="GO" id="GO:0030036">
    <property type="term" value="P:actin cytoskeleton organization"/>
    <property type="evidence" value="ECO:0007669"/>
    <property type="project" value="TreeGrafter"/>
</dbReference>
<dbReference type="SMART" id="SM00132">
    <property type="entry name" value="LIM"/>
    <property type="match status" value="1"/>
</dbReference>
<keyword evidence="2" id="KW-0963">Cytoplasm</keyword>
<reference evidence="10 11" key="1">
    <citation type="submission" date="2019-04" db="EMBL/GenBank/DDBJ databases">
        <title>Annotation for the trematode Fasciola gigantica.</title>
        <authorList>
            <person name="Choi Y.-J."/>
        </authorList>
    </citation>
    <scope>NUCLEOTIDE SEQUENCE [LARGE SCALE GENOMIC DNA]</scope>
    <source>
        <strain evidence="10">Uganda_cow_1</strain>
    </source>
</reference>
<dbReference type="InterPro" id="IPR050604">
    <property type="entry name" value="PDZ-LIM_domain"/>
</dbReference>
<dbReference type="PROSITE" id="PS50023">
    <property type="entry name" value="LIM_DOMAIN_2"/>
    <property type="match status" value="1"/>
</dbReference>
<dbReference type="Proteomes" id="UP000316759">
    <property type="component" value="Unassembled WGS sequence"/>
</dbReference>
<gene>
    <name evidence="10" type="ORF">FGIG_02785</name>
</gene>
<evidence type="ECO:0000256" key="1">
    <source>
        <dbReference type="ARBA" id="ARBA00004496"/>
    </source>
</evidence>
<dbReference type="Gene3D" id="2.10.110.10">
    <property type="entry name" value="Cysteine Rich Protein"/>
    <property type="match status" value="1"/>
</dbReference>
<dbReference type="PROSITE" id="PS50106">
    <property type="entry name" value="PDZ"/>
    <property type="match status" value="1"/>
</dbReference>
<comment type="subcellular location">
    <subcellularLocation>
        <location evidence="1">Cytoplasm</location>
    </subcellularLocation>
</comment>
<feature type="region of interest" description="Disordered" evidence="7">
    <location>
        <begin position="110"/>
        <end position="152"/>
    </location>
</feature>
<keyword evidence="11" id="KW-1185">Reference proteome</keyword>
<dbReference type="Pfam" id="PF00595">
    <property type="entry name" value="PDZ"/>
    <property type="match status" value="1"/>
</dbReference>
<evidence type="ECO:0000256" key="7">
    <source>
        <dbReference type="SAM" id="MobiDB-lite"/>
    </source>
</evidence>
<dbReference type="GO" id="GO:0005912">
    <property type="term" value="C:adherens junction"/>
    <property type="evidence" value="ECO:0007669"/>
    <property type="project" value="TreeGrafter"/>
</dbReference>
<evidence type="ECO:0000256" key="5">
    <source>
        <dbReference type="ARBA" id="ARBA00023038"/>
    </source>
</evidence>
<dbReference type="SUPFAM" id="SSF50156">
    <property type="entry name" value="PDZ domain-like"/>
    <property type="match status" value="1"/>
</dbReference>
<evidence type="ECO:0000256" key="4">
    <source>
        <dbReference type="ARBA" id="ARBA00022833"/>
    </source>
</evidence>
<dbReference type="PANTHER" id="PTHR24214:SF38">
    <property type="entry name" value="PDZ AND LIM DOMAIN PROTEIN ZASP-RELATED"/>
    <property type="match status" value="1"/>
</dbReference>
<evidence type="ECO:0000256" key="3">
    <source>
        <dbReference type="ARBA" id="ARBA00022723"/>
    </source>
</evidence>
<dbReference type="Gene3D" id="2.30.42.10">
    <property type="match status" value="1"/>
</dbReference>